<evidence type="ECO:0000313" key="4">
    <source>
        <dbReference type="Proteomes" id="UP000028123"/>
    </source>
</evidence>
<feature type="compositionally biased region" description="Low complexity" evidence="1">
    <location>
        <begin position="58"/>
        <end position="83"/>
    </location>
</feature>
<dbReference type="Proteomes" id="UP000028123">
    <property type="component" value="Unassembled WGS sequence"/>
</dbReference>
<dbReference type="EMBL" id="JNVM01000008">
    <property type="protein sequence ID" value="KEQ25898.1"/>
    <property type="molecule type" value="Genomic_DNA"/>
</dbReference>
<accession>A0A081P5C5</accession>
<dbReference type="RefSeq" id="WP_036680219.1">
    <property type="nucleotide sequence ID" value="NZ_JNVM01000008.1"/>
</dbReference>
<gene>
    <name evidence="3" type="ORF">ET33_35490</name>
</gene>
<proteinExistence type="predicted"/>
<dbReference type="InterPro" id="IPR047773">
    <property type="entry name" value="YHYH_dom_bact"/>
</dbReference>
<protein>
    <recommendedName>
        <fullName evidence="5">YHYH domain-containing protein</fullName>
    </recommendedName>
</protein>
<keyword evidence="4" id="KW-1185">Reference proteome</keyword>
<dbReference type="OrthoDB" id="1656058at2"/>
<dbReference type="AlphaFoldDB" id="A0A081P5C5"/>
<sequence length="229" mass="25132">MKLNQAVLGIVLFSLSFSSITSIASAHPGRTDKNGGHTCRTNCAKWGLEDGEYHYHNGGSTSSDGSGSKSSSPKAAPSSPAKGEVPDGMIKVNVPTFKVYVNNQEVSNASAQYPVITYKDITYFPMTWSYTQALGLETKWDKETGFVIRKTANKAAKLNPDLGSPPAKLYAKLPDFNVFVNDAWFDNSTETYPLLVLNDVTYFPMTWKLAVEDLGLTTKFENNAFYISK</sequence>
<feature type="signal peptide" evidence="2">
    <location>
        <begin position="1"/>
        <end position="26"/>
    </location>
</feature>
<dbReference type="eggNOG" id="COG1525">
    <property type="taxonomic scope" value="Bacteria"/>
</dbReference>
<feature type="chain" id="PRO_5001761351" description="YHYH domain-containing protein" evidence="2">
    <location>
        <begin position="27"/>
        <end position="229"/>
    </location>
</feature>
<dbReference type="NCBIfam" id="NF033223">
    <property type="entry name" value="YHYH_alt"/>
    <property type="match status" value="1"/>
</dbReference>
<keyword evidence="2" id="KW-0732">Signal</keyword>
<evidence type="ECO:0000313" key="3">
    <source>
        <dbReference type="EMBL" id="KEQ25898.1"/>
    </source>
</evidence>
<organism evidence="3 4">
    <name type="scientific">Paenibacillus tyrfis</name>
    <dbReference type="NCBI Taxonomy" id="1501230"/>
    <lineage>
        <taxon>Bacteria</taxon>
        <taxon>Bacillati</taxon>
        <taxon>Bacillota</taxon>
        <taxon>Bacilli</taxon>
        <taxon>Bacillales</taxon>
        <taxon>Paenibacillaceae</taxon>
        <taxon>Paenibacillus</taxon>
    </lineage>
</organism>
<evidence type="ECO:0000256" key="2">
    <source>
        <dbReference type="SAM" id="SignalP"/>
    </source>
</evidence>
<reference evidence="3 4" key="1">
    <citation type="submission" date="2014-06" db="EMBL/GenBank/DDBJ databases">
        <title>Draft genome sequence of Paenibacillus sp. MSt1.</title>
        <authorList>
            <person name="Aw Y.K."/>
            <person name="Ong K.S."/>
            <person name="Gan H.M."/>
            <person name="Lee S.M."/>
        </authorList>
    </citation>
    <scope>NUCLEOTIDE SEQUENCE [LARGE SCALE GENOMIC DNA]</scope>
    <source>
        <strain evidence="3 4">MSt1</strain>
    </source>
</reference>
<evidence type="ECO:0008006" key="5">
    <source>
        <dbReference type="Google" id="ProtNLM"/>
    </source>
</evidence>
<comment type="caution">
    <text evidence="3">The sequence shown here is derived from an EMBL/GenBank/DDBJ whole genome shotgun (WGS) entry which is preliminary data.</text>
</comment>
<evidence type="ECO:0000256" key="1">
    <source>
        <dbReference type="SAM" id="MobiDB-lite"/>
    </source>
</evidence>
<feature type="region of interest" description="Disordered" evidence="1">
    <location>
        <begin position="57"/>
        <end position="87"/>
    </location>
</feature>
<name>A0A081P5C5_9BACL</name>